<dbReference type="Pfam" id="PF00333">
    <property type="entry name" value="Ribosomal_S5"/>
    <property type="match status" value="1"/>
</dbReference>
<dbReference type="STRING" id="688269.Theth_0727"/>
<evidence type="ECO:0000256" key="9">
    <source>
        <dbReference type="RuleBase" id="RU003823"/>
    </source>
</evidence>
<organism evidence="11 12">
    <name type="scientific">Pseudothermotoga thermarum DSM 5069</name>
    <dbReference type="NCBI Taxonomy" id="688269"/>
    <lineage>
        <taxon>Bacteria</taxon>
        <taxon>Thermotogati</taxon>
        <taxon>Thermotogota</taxon>
        <taxon>Thermotogae</taxon>
        <taxon>Thermotogales</taxon>
        <taxon>Thermotogaceae</taxon>
        <taxon>Pseudothermotoga</taxon>
    </lineage>
</organism>
<dbReference type="FunFam" id="3.30.230.10:FF:000002">
    <property type="entry name" value="30S ribosomal protein S5"/>
    <property type="match status" value="1"/>
</dbReference>
<protein>
    <recommendedName>
        <fullName evidence="6 8">Small ribosomal subunit protein uS5</fullName>
    </recommendedName>
</protein>
<name>F7YY06_9THEM</name>
<evidence type="ECO:0000256" key="5">
    <source>
        <dbReference type="ARBA" id="ARBA00023274"/>
    </source>
</evidence>
<dbReference type="InterPro" id="IPR000851">
    <property type="entry name" value="Ribosomal_uS5"/>
</dbReference>
<accession>F7YY06</accession>
<dbReference type="InterPro" id="IPR014721">
    <property type="entry name" value="Ribsml_uS5_D2-typ_fold_subgr"/>
</dbReference>
<evidence type="ECO:0000256" key="1">
    <source>
        <dbReference type="ARBA" id="ARBA00008945"/>
    </source>
</evidence>
<dbReference type="SUPFAM" id="SSF54211">
    <property type="entry name" value="Ribosomal protein S5 domain 2-like"/>
    <property type="match status" value="1"/>
</dbReference>
<dbReference type="FunFam" id="3.30.160.20:FF:000001">
    <property type="entry name" value="30S ribosomal protein S5"/>
    <property type="match status" value="1"/>
</dbReference>
<evidence type="ECO:0000256" key="3">
    <source>
        <dbReference type="ARBA" id="ARBA00022884"/>
    </source>
</evidence>
<dbReference type="AlphaFoldDB" id="F7YY06"/>
<dbReference type="GO" id="GO:0006412">
    <property type="term" value="P:translation"/>
    <property type="evidence" value="ECO:0007669"/>
    <property type="project" value="UniProtKB-UniRule"/>
</dbReference>
<dbReference type="OrthoDB" id="9809045at2"/>
<dbReference type="Gene3D" id="3.30.160.20">
    <property type="match status" value="1"/>
</dbReference>
<evidence type="ECO:0000256" key="2">
    <source>
        <dbReference type="ARBA" id="ARBA00022730"/>
    </source>
</evidence>
<dbReference type="Proteomes" id="UP000006804">
    <property type="component" value="Chromosome"/>
</dbReference>
<dbReference type="GO" id="GO:0019843">
    <property type="term" value="F:rRNA binding"/>
    <property type="evidence" value="ECO:0007669"/>
    <property type="project" value="UniProtKB-UniRule"/>
</dbReference>
<dbReference type="InterPro" id="IPR018192">
    <property type="entry name" value="Ribosomal_uS5_N_CS"/>
</dbReference>
<keyword evidence="4 8" id="KW-0689">Ribosomal protein</keyword>
<dbReference type="InterPro" id="IPR013810">
    <property type="entry name" value="Ribosomal_uS5_N"/>
</dbReference>
<dbReference type="PATRIC" id="fig|688269.3.peg.751"/>
<evidence type="ECO:0000256" key="8">
    <source>
        <dbReference type="HAMAP-Rule" id="MF_01307"/>
    </source>
</evidence>
<dbReference type="HAMAP" id="MF_01307_B">
    <property type="entry name" value="Ribosomal_uS5_B"/>
    <property type="match status" value="1"/>
</dbReference>
<evidence type="ECO:0000313" key="11">
    <source>
        <dbReference type="EMBL" id="AEH50812.1"/>
    </source>
</evidence>
<dbReference type="GO" id="GO:0003735">
    <property type="term" value="F:structural constituent of ribosome"/>
    <property type="evidence" value="ECO:0007669"/>
    <property type="project" value="UniProtKB-UniRule"/>
</dbReference>
<sequence>MEQILEEEIERQESSEIEERIVEIRRTAKVTKGGKTLSFRVLAVVGNRKGKVGIGIGKAREVPDAIKKAIAAAKASMIEVPLYKHTIPHETEAKQDASRVLIKPAAPGTGIIAGAVVRAVLELAGVRNALTKSLGSTNPVNLAIATIKALQNLVPPDKAAKLRDVSISQVLYGQGGRKNG</sequence>
<dbReference type="InterPro" id="IPR005712">
    <property type="entry name" value="Ribosomal_uS5_bac-type"/>
</dbReference>
<dbReference type="Gene3D" id="3.30.230.10">
    <property type="match status" value="1"/>
</dbReference>
<evidence type="ECO:0000313" key="12">
    <source>
        <dbReference type="Proteomes" id="UP000006804"/>
    </source>
</evidence>
<keyword evidence="12" id="KW-1185">Reference proteome</keyword>
<proteinExistence type="inferred from homology"/>
<keyword evidence="2 8" id="KW-0699">rRNA-binding</keyword>
<dbReference type="GO" id="GO:0015935">
    <property type="term" value="C:small ribosomal subunit"/>
    <property type="evidence" value="ECO:0007669"/>
    <property type="project" value="InterPro"/>
</dbReference>
<comment type="domain">
    <text evidence="8">The N-terminal domain interacts with the head of the 30S subunit; the C-terminal domain interacts with the body and contacts protein S4. The interaction surface between S4 and S5 is involved in control of translational fidelity.</text>
</comment>
<dbReference type="Pfam" id="PF03719">
    <property type="entry name" value="Ribosomal_S5_C"/>
    <property type="match status" value="1"/>
</dbReference>
<comment type="subunit">
    <text evidence="7 8">Part of the 30S ribosomal subunit. Contacts proteins S4 and S8.</text>
</comment>
<dbReference type="SUPFAM" id="SSF54768">
    <property type="entry name" value="dsRNA-binding domain-like"/>
    <property type="match status" value="1"/>
</dbReference>
<keyword evidence="3 8" id="KW-0694">RNA-binding</keyword>
<dbReference type="PANTHER" id="PTHR48277:SF1">
    <property type="entry name" value="MITOCHONDRIAL RIBOSOMAL PROTEIN S5"/>
    <property type="match status" value="1"/>
</dbReference>
<reference evidence="11 12" key="1">
    <citation type="submission" date="2010-11" db="EMBL/GenBank/DDBJ databases">
        <title>The complete genome of Thermotoga thermarum DSM 5069.</title>
        <authorList>
            <consortium name="US DOE Joint Genome Institute (JGI-PGF)"/>
            <person name="Lucas S."/>
            <person name="Copeland A."/>
            <person name="Lapidus A."/>
            <person name="Bruce D."/>
            <person name="Goodwin L."/>
            <person name="Pitluck S."/>
            <person name="Kyrpides N."/>
            <person name="Mavromatis K."/>
            <person name="Ivanova N."/>
            <person name="Zeytun A."/>
            <person name="Brettin T."/>
            <person name="Detter J.C."/>
            <person name="Tapia R."/>
            <person name="Han C."/>
            <person name="Land M."/>
            <person name="Hauser L."/>
            <person name="Markowitz V."/>
            <person name="Cheng J.-F."/>
            <person name="Hugenholtz P."/>
            <person name="Woyke T."/>
            <person name="Wu D."/>
            <person name="Spring S."/>
            <person name="Schroeder M."/>
            <person name="Brambilla E."/>
            <person name="Klenk H.-P."/>
            <person name="Eisen J.A."/>
        </authorList>
    </citation>
    <scope>NUCLEOTIDE SEQUENCE [LARGE SCALE GENOMIC DNA]</scope>
    <source>
        <strain evidence="11 12">DSM 5069</strain>
    </source>
</reference>
<dbReference type="InterPro" id="IPR020568">
    <property type="entry name" value="Ribosomal_Su5_D2-typ_SF"/>
</dbReference>
<comment type="function">
    <text evidence="8">With S4 and S12 plays an important role in translational accuracy.</text>
</comment>
<evidence type="ECO:0000256" key="6">
    <source>
        <dbReference type="ARBA" id="ARBA00035255"/>
    </source>
</evidence>
<dbReference type="GO" id="GO:0042254">
    <property type="term" value="P:ribosome biogenesis"/>
    <property type="evidence" value="ECO:0007669"/>
    <property type="project" value="UniProtKB-ARBA"/>
</dbReference>
<comment type="function">
    <text evidence="8">Located at the back of the 30S subunit body where it stabilizes the conformation of the head with respect to the body.</text>
</comment>
<keyword evidence="5 8" id="KW-0687">Ribonucleoprotein</keyword>
<dbReference type="PROSITE" id="PS00585">
    <property type="entry name" value="RIBOSOMAL_S5"/>
    <property type="match status" value="1"/>
</dbReference>
<dbReference type="PANTHER" id="PTHR48277">
    <property type="entry name" value="MITOCHONDRIAL RIBOSOMAL PROTEIN S5"/>
    <property type="match status" value="1"/>
</dbReference>
<feature type="domain" description="S5 DRBM" evidence="10">
    <location>
        <begin position="17"/>
        <end position="80"/>
    </location>
</feature>
<dbReference type="GO" id="GO:0005737">
    <property type="term" value="C:cytoplasm"/>
    <property type="evidence" value="ECO:0007669"/>
    <property type="project" value="UniProtKB-ARBA"/>
</dbReference>
<dbReference type="KEGG" id="tta:Theth_0727"/>
<dbReference type="eggNOG" id="COG0098">
    <property type="taxonomic scope" value="Bacteria"/>
</dbReference>
<evidence type="ECO:0000256" key="7">
    <source>
        <dbReference type="ARBA" id="ARBA00062000"/>
    </source>
</evidence>
<dbReference type="RefSeq" id="WP_013932034.1">
    <property type="nucleotide sequence ID" value="NC_015707.1"/>
</dbReference>
<dbReference type="PROSITE" id="PS50881">
    <property type="entry name" value="S5_DSRBD"/>
    <property type="match status" value="1"/>
</dbReference>
<evidence type="ECO:0000256" key="4">
    <source>
        <dbReference type="ARBA" id="ARBA00022980"/>
    </source>
</evidence>
<gene>
    <name evidence="8" type="primary">rpsE</name>
    <name evidence="11" type="ORF">Theth_0727</name>
</gene>
<comment type="similarity">
    <text evidence="1 8 9">Belongs to the universal ribosomal protein uS5 family.</text>
</comment>
<dbReference type="InterPro" id="IPR005324">
    <property type="entry name" value="Ribosomal_uS5_C"/>
</dbReference>
<dbReference type="NCBIfam" id="TIGR01021">
    <property type="entry name" value="rpsE_bact"/>
    <property type="match status" value="1"/>
</dbReference>
<dbReference type="EMBL" id="CP002351">
    <property type="protein sequence ID" value="AEH50812.1"/>
    <property type="molecule type" value="Genomic_DNA"/>
</dbReference>
<evidence type="ECO:0000259" key="10">
    <source>
        <dbReference type="PROSITE" id="PS50881"/>
    </source>
</evidence>
<dbReference type="HOGENOM" id="CLU_065898_2_2_0"/>